<reference evidence="1" key="2">
    <citation type="submission" date="2013-10" db="EMBL/GenBank/DDBJ databases">
        <authorList>
            <person name="Aslett M."/>
        </authorList>
    </citation>
    <scope>NUCLEOTIDE SEQUENCE [LARGE SCALE GENOMIC DNA]</scope>
    <source>
        <strain evidence="1">Weybridge</strain>
    </source>
</reference>
<evidence type="ECO:0000313" key="2">
    <source>
        <dbReference type="Proteomes" id="UP000030763"/>
    </source>
</evidence>
<dbReference type="AlphaFoldDB" id="U6M7E1"/>
<dbReference type="GeneID" id="25338004"/>
<dbReference type="RefSeq" id="XP_013334208.1">
    <property type="nucleotide sequence ID" value="XM_013478754.1"/>
</dbReference>
<name>U6M7E1_EIMMA</name>
<dbReference type="OrthoDB" id="1058301at2759"/>
<dbReference type="VEuPathDB" id="ToxoDB:EMWEY_00040180"/>
<dbReference type="Proteomes" id="UP000030763">
    <property type="component" value="Unassembled WGS sequence"/>
</dbReference>
<organism evidence="1 2">
    <name type="scientific">Eimeria maxima</name>
    <name type="common">Coccidian parasite</name>
    <dbReference type="NCBI Taxonomy" id="5804"/>
    <lineage>
        <taxon>Eukaryota</taxon>
        <taxon>Sar</taxon>
        <taxon>Alveolata</taxon>
        <taxon>Apicomplexa</taxon>
        <taxon>Conoidasida</taxon>
        <taxon>Coccidia</taxon>
        <taxon>Eucoccidiorida</taxon>
        <taxon>Eimeriorina</taxon>
        <taxon>Eimeriidae</taxon>
        <taxon>Eimeria</taxon>
    </lineage>
</organism>
<protein>
    <submittedName>
        <fullName evidence="1">YbaK / prolyl-tRNA synthetases associated domain containing protein, putative</fullName>
    </submittedName>
</protein>
<feature type="non-terminal residue" evidence="1">
    <location>
        <position position="1"/>
    </location>
</feature>
<keyword evidence="1" id="KW-0030">Aminoacyl-tRNA synthetase</keyword>
<proteinExistence type="predicted"/>
<gene>
    <name evidence="1" type="ORF">EMWEY_00040180</name>
</gene>
<keyword evidence="2" id="KW-1185">Reference proteome</keyword>
<sequence length="40" mass="4615">PEDRLNSRYYFVVLHSRDKLNGERVKDLIKAENAKGLAAQ</sequence>
<dbReference type="GO" id="GO:0004812">
    <property type="term" value="F:aminoacyl-tRNA ligase activity"/>
    <property type="evidence" value="ECO:0007669"/>
    <property type="project" value="UniProtKB-KW"/>
</dbReference>
<accession>U6M7E1</accession>
<keyword evidence="1" id="KW-0436">Ligase</keyword>
<reference evidence="1" key="1">
    <citation type="submission" date="2013-10" db="EMBL/GenBank/DDBJ databases">
        <title>Genomic analysis of the causative agents of coccidiosis in chickens.</title>
        <authorList>
            <person name="Reid A.J."/>
            <person name="Blake D."/>
            <person name="Billington K."/>
            <person name="Browne H."/>
            <person name="Dunn M."/>
            <person name="Hung S."/>
            <person name="Kawahara F."/>
            <person name="Miranda-Saavedra D."/>
            <person name="Mourier T."/>
            <person name="Nagra H."/>
            <person name="Otto T.D."/>
            <person name="Rawlings N."/>
            <person name="Sanchez A."/>
            <person name="Sanders M."/>
            <person name="Subramaniam C."/>
            <person name="Tay Y."/>
            <person name="Dear P."/>
            <person name="Doerig C."/>
            <person name="Gruber A."/>
            <person name="Parkinson J."/>
            <person name="Shirley M."/>
            <person name="Wan K.L."/>
            <person name="Berriman M."/>
            <person name="Tomley F."/>
            <person name="Pain A."/>
        </authorList>
    </citation>
    <scope>NUCLEOTIDE SEQUENCE [LARGE SCALE GENOMIC DNA]</scope>
    <source>
        <strain evidence="1">Weybridge</strain>
    </source>
</reference>
<dbReference type="EMBL" id="HG719322">
    <property type="protein sequence ID" value="CDJ57560.1"/>
    <property type="molecule type" value="Genomic_DNA"/>
</dbReference>
<evidence type="ECO:0000313" key="1">
    <source>
        <dbReference type="EMBL" id="CDJ57560.1"/>
    </source>
</evidence>